<comment type="caution">
    <text evidence="3">The sequence shown here is derived from an EMBL/GenBank/DDBJ whole genome shotgun (WGS) entry which is preliminary data.</text>
</comment>
<sequence>MPASPTLVDFSVALPVVLLLSYLIARGIRLLFGRRIALSTPTLTITAVLGMSVGLLVAGLFLVGQRLWMTTTVLIVFGCSVGLSFIVAAVAALVRGARGDIDVAALLRAGESDRVEFKETARWNVREDKKDARMEAVVAKTVAAFLNSDGGTLVIGVDDAGHAIGLDRDYATLRTPDADRFELWLRDMLSTSLGKNAAALPTIRFAEVDGRSVCAVRCPRAGEPVFVAQGGSTDLWVRVGNSTRSFGVDEAVRYVAQHWRPSLRSFVESPH</sequence>
<proteinExistence type="predicted"/>
<evidence type="ECO:0000256" key="1">
    <source>
        <dbReference type="SAM" id="Phobius"/>
    </source>
</evidence>
<keyword evidence="1" id="KW-1133">Transmembrane helix</keyword>
<protein>
    <recommendedName>
        <fullName evidence="2">Schlafen AlbA-2 domain-containing protein</fullName>
    </recommendedName>
</protein>
<evidence type="ECO:0000259" key="2">
    <source>
        <dbReference type="Pfam" id="PF04326"/>
    </source>
</evidence>
<dbReference type="Gene3D" id="3.30.950.30">
    <property type="entry name" value="Schlafen, AAA domain"/>
    <property type="match status" value="1"/>
</dbReference>
<keyword evidence="4" id="KW-1185">Reference proteome</keyword>
<name>A0A9W6M4Z3_9MICO</name>
<feature type="transmembrane region" description="Helical" evidence="1">
    <location>
        <begin position="36"/>
        <end position="61"/>
    </location>
</feature>
<organism evidence="3 4">
    <name type="scientific">Microbacterium dextranolyticum</name>
    <dbReference type="NCBI Taxonomy" id="36806"/>
    <lineage>
        <taxon>Bacteria</taxon>
        <taxon>Bacillati</taxon>
        <taxon>Actinomycetota</taxon>
        <taxon>Actinomycetes</taxon>
        <taxon>Micrococcales</taxon>
        <taxon>Microbacteriaceae</taxon>
        <taxon>Microbacterium</taxon>
    </lineage>
</organism>
<dbReference type="AlphaFoldDB" id="A0A9W6M4Z3"/>
<dbReference type="Proteomes" id="UP001142291">
    <property type="component" value="Unassembled WGS sequence"/>
</dbReference>
<dbReference type="PANTHER" id="PTHR30595:SF6">
    <property type="entry name" value="SCHLAFEN ALBA-2 DOMAIN-CONTAINING PROTEIN"/>
    <property type="match status" value="1"/>
</dbReference>
<accession>A0A9W6M4Z3</accession>
<evidence type="ECO:0000313" key="3">
    <source>
        <dbReference type="EMBL" id="GLJ94232.1"/>
    </source>
</evidence>
<feature type="transmembrane region" description="Helical" evidence="1">
    <location>
        <begin position="67"/>
        <end position="94"/>
    </location>
</feature>
<dbReference type="RefSeq" id="WP_204962763.1">
    <property type="nucleotide sequence ID" value="NZ_BAAAUR010000002.1"/>
</dbReference>
<keyword evidence="1" id="KW-0812">Transmembrane</keyword>
<dbReference type="PANTHER" id="PTHR30595">
    <property type="entry name" value="GLPR-RELATED TRANSCRIPTIONAL REPRESSOR"/>
    <property type="match status" value="1"/>
</dbReference>
<feature type="domain" description="Schlafen AlbA-2" evidence="2">
    <location>
        <begin position="111"/>
        <end position="245"/>
    </location>
</feature>
<dbReference type="InterPro" id="IPR038461">
    <property type="entry name" value="Schlafen_AlbA_2_dom_sf"/>
</dbReference>
<dbReference type="EMBL" id="BSER01000001">
    <property type="protein sequence ID" value="GLJ94232.1"/>
    <property type="molecule type" value="Genomic_DNA"/>
</dbReference>
<feature type="transmembrane region" description="Helical" evidence="1">
    <location>
        <begin position="6"/>
        <end position="24"/>
    </location>
</feature>
<keyword evidence="1" id="KW-0472">Membrane</keyword>
<dbReference type="Pfam" id="PF04326">
    <property type="entry name" value="SLFN_AlbA_2"/>
    <property type="match status" value="1"/>
</dbReference>
<reference evidence="3" key="1">
    <citation type="journal article" date="2014" name="Int. J. Syst. Evol. Microbiol.">
        <title>Complete genome sequence of Corynebacterium casei LMG S-19264T (=DSM 44701T), isolated from a smear-ripened cheese.</title>
        <authorList>
            <consortium name="US DOE Joint Genome Institute (JGI-PGF)"/>
            <person name="Walter F."/>
            <person name="Albersmeier A."/>
            <person name="Kalinowski J."/>
            <person name="Ruckert C."/>
        </authorList>
    </citation>
    <scope>NUCLEOTIDE SEQUENCE</scope>
    <source>
        <strain evidence="3">VKM Ac-1940</strain>
    </source>
</reference>
<dbReference type="InterPro" id="IPR007421">
    <property type="entry name" value="Schlafen_AlbA_2_dom"/>
</dbReference>
<gene>
    <name evidence="3" type="ORF">GCM10017591_02930</name>
</gene>
<evidence type="ECO:0000313" key="4">
    <source>
        <dbReference type="Proteomes" id="UP001142291"/>
    </source>
</evidence>
<reference evidence="3" key="2">
    <citation type="submission" date="2023-01" db="EMBL/GenBank/DDBJ databases">
        <authorList>
            <person name="Sun Q."/>
            <person name="Evtushenko L."/>
        </authorList>
    </citation>
    <scope>NUCLEOTIDE SEQUENCE</scope>
    <source>
        <strain evidence="3">VKM Ac-1940</strain>
    </source>
</reference>